<name>A0A7R9LVB1_9ACAR</name>
<dbReference type="OrthoDB" id="8169718at2759"/>
<feature type="non-terminal residue" evidence="1">
    <location>
        <position position="1"/>
    </location>
</feature>
<accession>A0A7R9LVB1</accession>
<gene>
    <name evidence="1" type="ORF">OSB1V03_LOCUS21310</name>
</gene>
<proteinExistence type="predicted"/>
<dbReference type="AlphaFoldDB" id="A0A7R9LVB1"/>
<evidence type="ECO:0000313" key="1">
    <source>
        <dbReference type="EMBL" id="CAD7647168.1"/>
    </source>
</evidence>
<evidence type="ECO:0000313" key="2">
    <source>
        <dbReference type="Proteomes" id="UP000759131"/>
    </source>
</evidence>
<dbReference type="EMBL" id="OC893583">
    <property type="protein sequence ID" value="CAD7647168.1"/>
    <property type="molecule type" value="Genomic_DNA"/>
</dbReference>
<protein>
    <submittedName>
        <fullName evidence="1">Uncharacterized protein</fullName>
    </submittedName>
</protein>
<reference evidence="1" key="1">
    <citation type="submission" date="2020-11" db="EMBL/GenBank/DDBJ databases">
        <authorList>
            <person name="Tran Van P."/>
        </authorList>
    </citation>
    <scope>NUCLEOTIDE SEQUENCE</scope>
</reference>
<keyword evidence="2" id="KW-1185">Reference proteome</keyword>
<organism evidence="1">
    <name type="scientific">Medioppia subpectinata</name>
    <dbReference type="NCBI Taxonomy" id="1979941"/>
    <lineage>
        <taxon>Eukaryota</taxon>
        <taxon>Metazoa</taxon>
        <taxon>Ecdysozoa</taxon>
        <taxon>Arthropoda</taxon>
        <taxon>Chelicerata</taxon>
        <taxon>Arachnida</taxon>
        <taxon>Acari</taxon>
        <taxon>Acariformes</taxon>
        <taxon>Sarcoptiformes</taxon>
        <taxon>Oribatida</taxon>
        <taxon>Brachypylina</taxon>
        <taxon>Oppioidea</taxon>
        <taxon>Oppiidae</taxon>
        <taxon>Medioppia</taxon>
    </lineage>
</organism>
<dbReference type="Proteomes" id="UP000759131">
    <property type="component" value="Unassembled WGS sequence"/>
</dbReference>
<dbReference type="EMBL" id="CAJPIZ010039008">
    <property type="protein sequence ID" value="CAG2121364.1"/>
    <property type="molecule type" value="Genomic_DNA"/>
</dbReference>
<sequence>MSVKAFELWSVAEKVMIGERVRVKIESIEFR</sequence>